<dbReference type="EMBL" id="AUZZ01002878">
    <property type="protein sequence ID" value="EQD58605.1"/>
    <property type="molecule type" value="Genomic_DNA"/>
</dbReference>
<name>T1BY21_9ZZZZ</name>
<gene>
    <name evidence="2" type="ORF">B2A_04292</name>
</gene>
<evidence type="ECO:0000313" key="2">
    <source>
        <dbReference type="EMBL" id="EQD58605.1"/>
    </source>
</evidence>
<feature type="domain" description="Soluble ligand binding" evidence="1">
    <location>
        <begin position="8"/>
        <end position="57"/>
    </location>
</feature>
<sequence length="76" mass="8506">MPKFEQEVTVIGEVQNPTSHLYDPRLSRMDYINESGGFTSEADEKRVYVVHANGSVVAVRGGIHWFSRGNSRIEPG</sequence>
<proteinExistence type="predicted"/>
<dbReference type="Pfam" id="PF10531">
    <property type="entry name" value="SLBB"/>
    <property type="match status" value="1"/>
</dbReference>
<dbReference type="AlphaFoldDB" id="T1BY21"/>
<reference evidence="2" key="2">
    <citation type="journal article" date="2014" name="ISME J.">
        <title>Microbial stratification in low pH oxic and suboxic macroscopic growths along an acid mine drainage.</title>
        <authorList>
            <person name="Mendez-Garcia C."/>
            <person name="Mesa V."/>
            <person name="Sprenger R.R."/>
            <person name="Richter M."/>
            <person name="Diez M.S."/>
            <person name="Solano J."/>
            <person name="Bargiela R."/>
            <person name="Golyshina O.V."/>
            <person name="Manteca A."/>
            <person name="Ramos J.L."/>
            <person name="Gallego J.R."/>
            <person name="Llorente I."/>
            <person name="Martins Dos Santos V.A."/>
            <person name="Jensen O.N."/>
            <person name="Pelaez A.I."/>
            <person name="Sanchez J."/>
            <person name="Ferrer M."/>
        </authorList>
    </citation>
    <scope>NUCLEOTIDE SEQUENCE</scope>
</reference>
<feature type="non-terminal residue" evidence="2">
    <location>
        <position position="76"/>
    </location>
</feature>
<dbReference type="InterPro" id="IPR019554">
    <property type="entry name" value="Soluble_ligand-bd"/>
</dbReference>
<protein>
    <submittedName>
        <fullName evidence="2">Polysaccharide biosynthesis protein</fullName>
    </submittedName>
</protein>
<comment type="caution">
    <text evidence="2">The sequence shown here is derived from an EMBL/GenBank/DDBJ whole genome shotgun (WGS) entry which is preliminary data.</text>
</comment>
<accession>T1BY21</accession>
<dbReference type="Gene3D" id="3.10.560.10">
    <property type="entry name" value="Outer membrane lipoprotein wza domain like"/>
    <property type="match status" value="1"/>
</dbReference>
<organism evidence="2">
    <name type="scientific">mine drainage metagenome</name>
    <dbReference type="NCBI Taxonomy" id="410659"/>
    <lineage>
        <taxon>unclassified sequences</taxon>
        <taxon>metagenomes</taxon>
        <taxon>ecological metagenomes</taxon>
    </lineage>
</organism>
<evidence type="ECO:0000259" key="1">
    <source>
        <dbReference type="Pfam" id="PF10531"/>
    </source>
</evidence>
<reference evidence="2" key="1">
    <citation type="submission" date="2013-08" db="EMBL/GenBank/DDBJ databases">
        <authorList>
            <person name="Mendez C."/>
            <person name="Richter M."/>
            <person name="Ferrer M."/>
            <person name="Sanchez J."/>
        </authorList>
    </citation>
    <scope>NUCLEOTIDE SEQUENCE</scope>
</reference>